<feature type="region of interest" description="Disordered" evidence="1">
    <location>
        <begin position="136"/>
        <end position="191"/>
    </location>
</feature>
<accession>A0A4Y9ZZZ4</accession>
<dbReference type="AlphaFoldDB" id="A0A4Y9ZZZ4"/>
<dbReference type="Proteomes" id="UP000298061">
    <property type="component" value="Unassembled WGS sequence"/>
</dbReference>
<feature type="compositionally biased region" description="Acidic residues" evidence="1">
    <location>
        <begin position="160"/>
        <end position="169"/>
    </location>
</feature>
<proteinExistence type="predicted"/>
<organism evidence="2 3">
    <name type="scientific">Hericium alpestre</name>
    <dbReference type="NCBI Taxonomy" id="135208"/>
    <lineage>
        <taxon>Eukaryota</taxon>
        <taxon>Fungi</taxon>
        <taxon>Dikarya</taxon>
        <taxon>Basidiomycota</taxon>
        <taxon>Agaricomycotina</taxon>
        <taxon>Agaricomycetes</taxon>
        <taxon>Russulales</taxon>
        <taxon>Hericiaceae</taxon>
        <taxon>Hericium</taxon>
    </lineage>
</organism>
<evidence type="ECO:0000313" key="2">
    <source>
        <dbReference type="EMBL" id="TFY80446.1"/>
    </source>
</evidence>
<gene>
    <name evidence="2" type="ORF">EWM64_g3565</name>
</gene>
<comment type="caution">
    <text evidence="2">The sequence shown here is derived from an EMBL/GenBank/DDBJ whole genome shotgun (WGS) entry which is preliminary data.</text>
</comment>
<keyword evidence="3" id="KW-1185">Reference proteome</keyword>
<feature type="compositionally biased region" description="Basic and acidic residues" evidence="1">
    <location>
        <begin position="181"/>
        <end position="191"/>
    </location>
</feature>
<sequence>MLMHSQPSMLRRSRSSFSEGGHKILLPPGAARHVRQHLADSGSTIGGSNSTGGTSDPALKIRKDAALSLQYARAQHDVRLVERTLTELKLEECRLGLLLYSNELLAASQHFLDAELHVRKLRAVIHQSGLGINVGVPSDPLEEPQGHAFRDSEANMAGDMLDDQDDELEGQSNEGLDGENQEFRARASSEI</sequence>
<name>A0A4Y9ZZZ4_9AGAM</name>
<protein>
    <submittedName>
        <fullName evidence="2">Uncharacterized protein</fullName>
    </submittedName>
</protein>
<evidence type="ECO:0000256" key="1">
    <source>
        <dbReference type="SAM" id="MobiDB-lite"/>
    </source>
</evidence>
<feature type="region of interest" description="Disordered" evidence="1">
    <location>
        <begin position="1"/>
        <end position="22"/>
    </location>
</feature>
<dbReference type="EMBL" id="SFCI01000338">
    <property type="protein sequence ID" value="TFY80446.1"/>
    <property type="molecule type" value="Genomic_DNA"/>
</dbReference>
<evidence type="ECO:0000313" key="3">
    <source>
        <dbReference type="Proteomes" id="UP000298061"/>
    </source>
</evidence>
<feature type="compositionally biased region" description="Basic and acidic residues" evidence="1">
    <location>
        <begin position="144"/>
        <end position="153"/>
    </location>
</feature>
<reference evidence="2 3" key="1">
    <citation type="submission" date="2019-02" db="EMBL/GenBank/DDBJ databases">
        <title>Genome sequencing of the rare red list fungi Hericium alpestre (H. flagellum).</title>
        <authorList>
            <person name="Buettner E."/>
            <person name="Kellner H."/>
        </authorList>
    </citation>
    <scope>NUCLEOTIDE SEQUENCE [LARGE SCALE GENOMIC DNA]</scope>
    <source>
        <strain evidence="2 3">DSM 108284</strain>
    </source>
</reference>